<feature type="transmembrane region" description="Helical" evidence="1">
    <location>
        <begin position="210"/>
        <end position="230"/>
    </location>
</feature>
<name>A0ABT7YBJ8_9BACT</name>
<feature type="transmembrane region" description="Helical" evidence="1">
    <location>
        <begin position="37"/>
        <end position="57"/>
    </location>
</feature>
<accession>A0ABT7YBJ8</accession>
<reference evidence="2" key="1">
    <citation type="submission" date="2023-06" db="EMBL/GenBank/DDBJ databases">
        <title>Robiginitalea aurantiacus sp. nov. and Algoriphagus sediminis sp. nov., isolated from coastal sediment.</title>
        <authorList>
            <person name="Zhou Z.Y."/>
            <person name="An J."/>
            <person name="Jia Y.W."/>
            <person name="Du Z.J."/>
        </authorList>
    </citation>
    <scope>NUCLEOTIDE SEQUENCE</scope>
    <source>
        <strain evidence="2">C2-7</strain>
    </source>
</reference>
<feature type="transmembrane region" description="Helical" evidence="1">
    <location>
        <begin position="95"/>
        <end position="111"/>
    </location>
</feature>
<sequence length="336" mass="38582">MSLFLRRSHPIILLFLAGLFFFFLVRTEQFPPNADLLSLGITFDLVVLIPGLFFFTIRKTKLPKTLVLPVLLAGVILASYILPEGNQRYLDFAKSWLVPLAELAVISYVVWKVTNTVRVYKETQKGNTDFFNALKDTCRKLFPPFAVNGVATEVAVFYYGFFKWKSPKLGDNEFSYHKDSPSRIILAFLIFLIIAETFVFHILLMNWSLLAAWILTGLSIYSGFQLFGVLRSLNQRPIYLSKDTLHLRYGFASEVDIPFDQINRVEKFTADFDEHELSRRLSILGTLEAHNVTLELKVPAELSGIYGIKRRFQTLAFFVDDPDRFVEVISEHTNNL</sequence>
<keyword evidence="1" id="KW-0472">Membrane</keyword>
<keyword evidence="3" id="KW-1185">Reference proteome</keyword>
<feature type="transmembrane region" description="Helical" evidence="1">
    <location>
        <begin position="66"/>
        <end position="83"/>
    </location>
</feature>
<dbReference type="Proteomes" id="UP001171916">
    <property type="component" value="Unassembled WGS sequence"/>
</dbReference>
<keyword evidence="1" id="KW-1133">Transmembrane helix</keyword>
<evidence type="ECO:0008006" key="4">
    <source>
        <dbReference type="Google" id="ProtNLM"/>
    </source>
</evidence>
<protein>
    <recommendedName>
        <fullName evidence="4">Beta-carotene 15,15'-monooxygenase</fullName>
    </recommendedName>
</protein>
<dbReference type="RefSeq" id="WP_289999462.1">
    <property type="nucleotide sequence ID" value="NZ_JAUEPH010000003.1"/>
</dbReference>
<gene>
    <name evidence="2" type="ORF">QVH07_07075</name>
</gene>
<keyword evidence="1" id="KW-0812">Transmembrane</keyword>
<organism evidence="2 3">
    <name type="scientific">Algoriphagus sediminis</name>
    <dbReference type="NCBI Taxonomy" id="3057113"/>
    <lineage>
        <taxon>Bacteria</taxon>
        <taxon>Pseudomonadati</taxon>
        <taxon>Bacteroidota</taxon>
        <taxon>Cytophagia</taxon>
        <taxon>Cytophagales</taxon>
        <taxon>Cyclobacteriaceae</taxon>
        <taxon>Algoriphagus</taxon>
    </lineage>
</organism>
<evidence type="ECO:0000313" key="2">
    <source>
        <dbReference type="EMBL" id="MDN3203905.1"/>
    </source>
</evidence>
<evidence type="ECO:0000256" key="1">
    <source>
        <dbReference type="SAM" id="Phobius"/>
    </source>
</evidence>
<feature type="transmembrane region" description="Helical" evidence="1">
    <location>
        <begin position="184"/>
        <end position="204"/>
    </location>
</feature>
<proteinExistence type="predicted"/>
<dbReference type="EMBL" id="JAUEPH010000003">
    <property type="protein sequence ID" value="MDN3203905.1"/>
    <property type="molecule type" value="Genomic_DNA"/>
</dbReference>
<evidence type="ECO:0000313" key="3">
    <source>
        <dbReference type="Proteomes" id="UP001171916"/>
    </source>
</evidence>
<comment type="caution">
    <text evidence="2">The sequence shown here is derived from an EMBL/GenBank/DDBJ whole genome shotgun (WGS) entry which is preliminary data.</text>
</comment>